<dbReference type="SUPFAM" id="SSF53328">
    <property type="entry name" value="Formyltransferase"/>
    <property type="match status" value="1"/>
</dbReference>
<dbReference type="SUPFAM" id="SSF50486">
    <property type="entry name" value="FMT C-terminal domain-like"/>
    <property type="match status" value="1"/>
</dbReference>
<dbReference type="InterPro" id="IPR037022">
    <property type="entry name" value="Formyl_trans_C_sf"/>
</dbReference>
<dbReference type="HAMAP" id="MF_00182">
    <property type="entry name" value="Formyl_trans"/>
    <property type="match status" value="1"/>
</dbReference>
<dbReference type="AlphaFoldDB" id="A0A520MYX3"/>
<dbReference type="Gene3D" id="3.10.25.10">
    <property type="entry name" value="Formyl transferase, C-terminal domain"/>
    <property type="match status" value="1"/>
</dbReference>
<keyword evidence="6 8" id="KW-0648">Protein biosynthesis</keyword>
<dbReference type="Gene3D" id="3.40.50.170">
    <property type="entry name" value="Formyl transferase, N-terminal domain"/>
    <property type="match status" value="1"/>
</dbReference>
<evidence type="ECO:0000259" key="10">
    <source>
        <dbReference type="Pfam" id="PF02911"/>
    </source>
</evidence>
<sequence length="313" mass="35474">MTKKQINIGFAGTPELAFKHFQTIINDSDFNVKFVLTQPVSKSGRGLKNYEYSLQKSDINVPIISPHSLSDVGLEDKICSYEIDILVVVAYGKILPSWILDFAKFGCLNVHFSLLPLYRGASPIQRSIENGERESGITFMKLEEKMDAGPIYLQKKIIIKDLDFFEVEEKLIKLSLENLNGVIKNIVWDSLQAYEQNDSLASYAEKISKNEGEINWRGDLTSIQNRFNAFKKWPQNFFMLNGKKIKVLDIETDPLNIGNSGFVSHVTQDSIGVYCNNGCILIKELQFPGKKIINARDFFNSKRDIISVGEELS</sequence>
<evidence type="ECO:0000256" key="6">
    <source>
        <dbReference type="ARBA" id="ARBA00022917"/>
    </source>
</evidence>
<dbReference type="PANTHER" id="PTHR11138">
    <property type="entry name" value="METHIONYL-TRNA FORMYLTRANSFERASE"/>
    <property type="match status" value="1"/>
</dbReference>
<reference evidence="11 12" key="1">
    <citation type="submission" date="2019-02" db="EMBL/GenBank/DDBJ databases">
        <title>Prokaryotic population dynamics and viral predation in marine succession experiment using metagenomics: the confinement effect.</title>
        <authorList>
            <person name="Haro-Moreno J.M."/>
            <person name="Rodriguez-Valera F."/>
            <person name="Lopez-Perez M."/>
        </authorList>
    </citation>
    <scope>NUCLEOTIDE SEQUENCE [LARGE SCALE GENOMIC DNA]</scope>
    <source>
        <strain evidence="11">MED-G159</strain>
    </source>
</reference>
<organism evidence="11 12">
    <name type="scientific">SAR86 cluster bacterium</name>
    <dbReference type="NCBI Taxonomy" id="2030880"/>
    <lineage>
        <taxon>Bacteria</taxon>
        <taxon>Pseudomonadati</taxon>
        <taxon>Pseudomonadota</taxon>
        <taxon>Gammaproteobacteria</taxon>
        <taxon>SAR86 cluster</taxon>
    </lineage>
</organism>
<evidence type="ECO:0000313" key="11">
    <source>
        <dbReference type="EMBL" id="RZO26401.1"/>
    </source>
</evidence>
<accession>A0A520MYX3</accession>
<name>A0A520MYX3_9GAMM</name>
<dbReference type="Proteomes" id="UP000315825">
    <property type="component" value="Unassembled WGS sequence"/>
</dbReference>
<dbReference type="InterPro" id="IPR036477">
    <property type="entry name" value="Formyl_transf_N_sf"/>
</dbReference>
<dbReference type="InterPro" id="IPR005793">
    <property type="entry name" value="Formyl_trans_C"/>
</dbReference>
<evidence type="ECO:0000313" key="12">
    <source>
        <dbReference type="Proteomes" id="UP000315825"/>
    </source>
</evidence>
<comment type="function">
    <text evidence="1 8">Attaches a formyl group to the free amino group of methionyl-tRNA(fMet). The formyl group appears to play a dual role in the initiator identity of N-formylmethionyl-tRNA by promoting its recognition by IF2 and preventing the misappropriation of this tRNA by the elongation apparatus.</text>
</comment>
<evidence type="ECO:0000256" key="8">
    <source>
        <dbReference type="HAMAP-Rule" id="MF_00182"/>
    </source>
</evidence>
<protein>
    <recommendedName>
        <fullName evidence="4 8">Methionyl-tRNA formyltransferase</fullName>
        <ecNumber evidence="3 8">2.1.2.9</ecNumber>
    </recommendedName>
</protein>
<keyword evidence="5 8" id="KW-0808">Transferase</keyword>
<dbReference type="InterPro" id="IPR044135">
    <property type="entry name" value="Met-tRNA-FMT_C"/>
</dbReference>
<dbReference type="CDD" id="cd08704">
    <property type="entry name" value="Met_tRNA_FMT_C"/>
    <property type="match status" value="1"/>
</dbReference>
<comment type="similarity">
    <text evidence="2 8">Belongs to the Fmt family.</text>
</comment>
<feature type="domain" description="Formyl transferase C-terminal" evidence="10">
    <location>
        <begin position="206"/>
        <end position="302"/>
    </location>
</feature>
<dbReference type="PANTHER" id="PTHR11138:SF5">
    <property type="entry name" value="METHIONYL-TRNA FORMYLTRANSFERASE, MITOCHONDRIAL"/>
    <property type="match status" value="1"/>
</dbReference>
<dbReference type="NCBIfam" id="TIGR00460">
    <property type="entry name" value="fmt"/>
    <property type="match status" value="1"/>
</dbReference>
<evidence type="ECO:0000256" key="7">
    <source>
        <dbReference type="ARBA" id="ARBA00048558"/>
    </source>
</evidence>
<proteinExistence type="inferred from homology"/>
<evidence type="ECO:0000256" key="4">
    <source>
        <dbReference type="ARBA" id="ARBA00016014"/>
    </source>
</evidence>
<dbReference type="InterPro" id="IPR002376">
    <property type="entry name" value="Formyl_transf_N"/>
</dbReference>
<comment type="caution">
    <text evidence="11">The sequence shown here is derived from an EMBL/GenBank/DDBJ whole genome shotgun (WGS) entry which is preliminary data.</text>
</comment>
<dbReference type="InterPro" id="IPR041711">
    <property type="entry name" value="Met-tRNA-FMT_N"/>
</dbReference>
<dbReference type="EC" id="2.1.2.9" evidence="3 8"/>
<gene>
    <name evidence="8" type="primary">fmt</name>
    <name evidence="11" type="ORF">EVA92_02590</name>
</gene>
<dbReference type="EMBL" id="SHBE01000004">
    <property type="protein sequence ID" value="RZO26401.1"/>
    <property type="molecule type" value="Genomic_DNA"/>
</dbReference>
<feature type="binding site" evidence="8">
    <location>
        <begin position="113"/>
        <end position="116"/>
    </location>
    <ligand>
        <name>(6S)-5,6,7,8-tetrahydrofolate</name>
        <dbReference type="ChEBI" id="CHEBI:57453"/>
    </ligand>
</feature>
<evidence type="ECO:0000256" key="2">
    <source>
        <dbReference type="ARBA" id="ARBA00010699"/>
    </source>
</evidence>
<evidence type="ECO:0000256" key="3">
    <source>
        <dbReference type="ARBA" id="ARBA00012261"/>
    </source>
</evidence>
<feature type="domain" description="Formyl transferase N-terminal" evidence="9">
    <location>
        <begin position="11"/>
        <end position="161"/>
    </location>
</feature>
<evidence type="ECO:0000256" key="5">
    <source>
        <dbReference type="ARBA" id="ARBA00022679"/>
    </source>
</evidence>
<dbReference type="CDD" id="cd08646">
    <property type="entry name" value="FMT_core_Met-tRNA-FMT_N"/>
    <property type="match status" value="1"/>
</dbReference>
<evidence type="ECO:0000259" key="9">
    <source>
        <dbReference type="Pfam" id="PF00551"/>
    </source>
</evidence>
<dbReference type="Pfam" id="PF00551">
    <property type="entry name" value="Formyl_trans_N"/>
    <property type="match status" value="1"/>
</dbReference>
<dbReference type="Pfam" id="PF02911">
    <property type="entry name" value="Formyl_trans_C"/>
    <property type="match status" value="1"/>
</dbReference>
<dbReference type="InterPro" id="IPR011034">
    <property type="entry name" value="Formyl_transferase-like_C_sf"/>
</dbReference>
<comment type="catalytic activity">
    <reaction evidence="7 8">
        <text>L-methionyl-tRNA(fMet) + (6R)-10-formyltetrahydrofolate = N-formyl-L-methionyl-tRNA(fMet) + (6S)-5,6,7,8-tetrahydrofolate + H(+)</text>
        <dbReference type="Rhea" id="RHEA:24380"/>
        <dbReference type="Rhea" id="RHEA-COMP:9952"/>
        <dbReference type="Rhea" id="RHEA-COMP:9953"/>
        <dbReference type="ChEBI" id="CHEBI:15378"/>
        <dbReference type="ChEBI" id="CHEBI:57453"/>
        <dbReference type="ChEBI" id="CHEBI:78530"/>
        <dbReference type="ChEBI" id="CHEBI:78844"/>
        <dbReference type="ChEBI" id="CHEBI:195366"/>
        <dbReference type="EC" id="2.1.2.9"/>
    </reaction>
</comment>
<dbReference type="GO" id="GO:0004479">
    <property type="term" value="F:methionyl-tRNA formyltransferase activity"/>
    <property type="evidence" value="ECO:0007669"/>
    <property type="project" value="UniProtKB-UniRule"/>
</dbReference>
<evidence type="ECO:0000256" key="1">
    <source>
        <dbReference type="ARBA" id="ARBA00002606"/>
    </source>
</evidence>
<dbReference type="InterPro" id="IPR005794">
    <property type="entry name" value="Fmt"/>
</dbReference>